<name>U6G515_9EIME</name>
<proteinExistence type="predicted"/>
<feature type="domain" description="Protein kinase" evidence="3">
    <location>
        <begin position="190"/>
        <end position="546"/>
    </location>
</feature>
<dbReference type="OrthoDB" id="3256376at2759"/>
<accession>U6G515</accession>
<dbReference type="GO" id="GO:0004672">
    <property type="term" value="F:protein kinase activity"/>
    <property type="evidence" value="ECO:0007669"/>
    <property type="project" value="InterPro"/>
</dbReference>
<dbReference type="AlphaFoldDB" id="U6G515"/>
<reference evidence="4" key="2">
    <citation type="submission" date="2013-10" db="EMBL/GenBank/DDBJ databases">
        <authorList>
            <person name="Aslett M."/>
        </authorList>
    </citation>
    <scope>NUCLEOTIDE SEQUENCE [LARGE SCALE GENOMIC DNA]</scope>
    <source>
        <strain evidence="4">Houghton</strain>
    </source>
</reference>
<keyword evidence="5" id="KW-1185">Reference proteome</keyword>
<dbReference type="Gene3D" id="1.10.510.10">
    <property type="entry name" value="Transferase(Phosphotransferase) domain 1"/>
    <property type="match status" value="1"/>
</dbReference>
<protein>
    <recommendedName>
        <fullName evidence="3">Protein kinase domain-containing protein</fullName>
    </recommendedName>
</protein>
<evidence type="ECO:0000256" key="1">
    <source>
        <dbReference type="SAM" id="MobiDB-lite"/>
    </source>
</evidence>
<dbReference type="PROSITE" id="PS50011">
    <property type="entry name" value="PROTEIN_KINASE_DOM"/>
    <property type="match status" value="1"/>
</dbReference>
<dbReference type="InterPro" id="IPR000719">
    <property type="entry name" value="Prot_kinase_dom"/>
</dbReference>
<evidence type="ECO:0000313" key="5">
    <source>
        <dbReference type="Proteomes" id="UP000018201"/>
    </source>
</evidence>
<evidence type="ECO:0000256" key="2">
    <source>
        <dbReference type="SAM" id="Phobius"/>
    </source>
</evidence>
<keyword evidence="2" id="KW-0472">Membrane</keyword>
<reference evidence="4" key="1">
    <citation type="submission" date="2013-10" db="EMBL/GenBank/DDBJ databases">
        <title>Genomic analysis of the causative agents of coccidiosis in chickens.</title>
        <authorList>
            <person name="Reid A.J."/>
            <person name="Blake D."/>
            <person name="Billington K."/>
            <person name="Browne H."/>
            <person name="Dunn M."/>
            <person name="Hung S."/>
            <person name="Kawahara F."/>
            <person name="Miranda-Saavedra D."/>
            <person name="Mourier T."/>
            <person name="Nagra H."/>
            <person name="Otto T.D."/>
            <person name="Rawlings N."/>
            <person name="Sanchez A."/>
            <person name="Sanders M."/>
            <person name="Subramaniam C."/>
            <person name="Tay Y."/>
            <person name="Dear P."/>
            <person name="Doerig C."/>
            <person name="Gruber A."/>
            <person name="Parkinson J."/>
            <person name="Shirley M."/>
            <person name="Wan K.L."/>
            <person name="Berriman M."/>
            <person name="Tomley F."/>
            <person name="Pain A."/>
        </authorList>
    </citation>
    <scope>NUCLEOTIDE SEQUENCE [LARGE SCALE GENOMIC DNA]</scope>
    <source>
        <strain evidence="4">Houghton</strain>
    </source>
</reference>
<dbReference type="GO" id="GO:0005524">
    <property type="term" value="F:ATP binding"/>
    <property type="evidence" value="ECO:0007669"/>
    <property type="project" value="InterPro"/>
</dbReference>
<organism evidence="4 5">
    <name type="scientific">Eimeria praecox</name>
    <dbReference type="NCBI Taxonomy" id="51316"/>
    <lineage>
        <taxon>Eukaryota</taxon>
        <taxon>Sar</taxon>
        <taxon>Alveolata</taxon>
        <taxon>Apicomplexa</taxon>
        <taxon>Conoidasida</taxon>
        <taxon>Coccidia</taxon>
        <taxon>Eucoccidiorida</taxon>
        <taxon>Eimeriorina</taxon>
        <taxon>Eimeriidae</taxon>
        <taxon>Eimeria</taxon>
    </lineage>
</organism>
<keyword evidence="2" id="KW-0812">Transmembrane</keyword>
<evidence type="ECO:0000259" key="3">
    <source>
        <dbReference type="PROSITE" id="PS50011"/>
    </source>
</evidence>
<evidence type="ECO:0000313" key="4">
    <source>
        <dbReference type="EMBL" id="CDI75270.1"/>
    </source>
</evidence>
<dbReference type="EMBL" id="HG690824">
    <property type="protein sequence ID" value="CDI75270.1"/>
    <property type="molecule type" value="Genomic_DNA"/>
</dbReference>
<dbReference type="InterPro" id="IPR011009">
    <property type="entry name" value="Kinase-like_dom_sf"/>
</dbReference>
<dbReference type="VEuPathDB" id="ToxoDB:EPH_0004790"/>
<gene>
    <name evidence="4" type="ORF">EPH_0004790</name>
</gene>
<keyword evidence="2" id="KW-1133">Transmembrane helix</keyword>
<feature type="region of interest" description="Disordered" evidence="1">
    <location>
        <begin position="112"/>
        <end position="132"/>
    </location>
</feature>
<dbReference type="Proteomes" id="UP000018201">
    <property type="component" value="Unassembled WGS sequence"/>
</dbReference>
<dbReference type="Gene3D" id="3.30.200.20">
    <property type="entry name" value="Phosphorylase Kinase, domain 1"/>
    <property type="match status" value="1"/>
</dbReference>
<sequence length="546" mass="59423">MDGYRERGEGSTRVKSEPALGATNVLVASRKTASNSPLGRVGLAPLTLAAASLIVFVMIRKSLLPWVDPMDLADPVDWEGAAVPRAANSPSSSSFSCEKTKRPVQQVGVDCRPVGDSDNTHTQPLGKAETSGSSVSVLPISHLTQHAPQYDGWGLPSLKHFEHILPPTQQQGKDALAAWAVEFFSTEAAVKSADRFQRVVCGALWEGTVDSFVGMVLVLREVRPLKLEGEISHLPRMLRVTKVAGALQQLLLLHAEDMDTQREFSVQIPLLSENVARMLGTEEFAGKTRDAFKDERNAEIQACGNISAEAAASLKGFAVSLYTAEIVGVAPVCFAHGVYILNRPKLTEKFLGSLRDLKISAPGVMEKARDYIASRLLRMVLKLEQTGIGHLALDWGSLFVCEDGSFLLGNFGSSSPFGRPVISELTRLSDQLDPGILLAAEDIGLSPTLGTNLWSLGILLFQLYTGKDNPYRTAEGNYEGDGTTKLVKGMPLISMRSSVLKRELTAANVPLRWKQLILRLLEPRSANRINGFEITREFLDLVFHPA</sequence>
<dbReference type="SUPFAM" id="SSF56112">
    <property type="entry name" value="Protein kinase-like (PK-like)"/>
    <property type="match status" value="1"/>
</dbReference>
<feature type="transmembrane region" description="Helical" evidence="2">
    <location>
        <begin position="38"/>
        <end position="59"/>
    </location>
</feature>